<feature type="non-terminal residue" evidence="6">
    <location>
        <position position="779"/>
    </location>
</feature>
<gene>
    <name evidence="6" type="ORF">DZF91_32655</name>
</gene>
<dbReference type="Pfam" id="PF00501">
    <property type="entry name" value="AMP-binding"/>
    <property type="match status" value="1"/>
</dbReference>
<comment type="similarity">
    <text evidence="2">Belongs to the ATP-dependent AMP-binding enzyme family.</text>
</comment>
<dbReference type="SUPFAM" id="SSF47336">
    <property type="entry name" value="ACP-like"/>
    <property type="match status" value="1"/>
</dbReference>
<evidence type="ECO:0000259" key="5">
    <source>
        <dbReference type="PROSITE" id="PS50075"/>
    </source>
</evidence>
<keyword evidence="4" id="KW-0597">Phosphoprotein</keyword>
<dbReference type="PROSITE" id="PS00455">
    <property type="entry name" value="AMP_BINDING"/>
    <property type="match status" value="1"/>
</dbReference>
<dbReference type="GO" id="GO:0003824">
    <property type="term" value="F:catalytic activity"/>
    <property type="evidence" value="ECO:0007669"/>
    <property type="project" value="InterPro"/>
</dbReference>
<comment type="cofactor">
    <cofactor evidence="1">
        <name>pantetheine 4'-phosphate</name>
        <dbReference type="ChEBI" id="CHEBI:47942"/>
    </cofactor>
</comment>
<accession>A0A372JDK7</accession>
<dbReference type="InterPro" id="IPR009081">
    <property type="entry name" value="PP-bd_ACP"/>
</dbReference>
<dbReference type="InterPro" id="IPR045851">
    <property type="entry name" value="AMP-bd_C_sf"/>
</dbReference>
<dbReference type="Gene3D" id="1.10.1200.10">
    <property type="entry name" value="ACP-like"/>
    <property type="match status" value="1"/>
</dbReference>
<dbReference type="PROSITE" id="PS50075">
    <property type="entry name" value="CARRIER"/>
    <property type="match status" value="1"/>
</dbReference>
<evidence type="ECO:0000256" key="1">
    <source>
        <dbReference type="ARBA" id="ARBA00001957"/>
    </source>
</evidence>
<dbReference type="InterPro" id="IPR010071">
    <property type="entry name" value="AA_adenyl_dom"/>
</dbReference>
<dbReference type="SUPFAM" id="SSF52777">
    <property type="entry name" value="CoA-dependent acyltransferases"/>
    <property type="match status" value="1"/>
</dbReference>
<keyword evidence="3" id="KW-0596">Phosphopantetheine</keyword>
<keyword evidence="7" id="KW-1185">Reference proteome</keyword>
<protein>
    <submittedName>
        <fullName evidence="6">Amino acid adenylation domain-containing protein</fullName>
    </submittedName>
</protein>
<dbReference type="GO" id="GO:0031177">
    <property type="term" value="F:phosphopantetheine binding"/>
    <property type="evidence" value="ECO:0007669"/>
    <property type="project" value="TreeGrafter"/>
</dbReference>
<dbReference type="EMBL" id="QURH01000964">
    <property type="protein sequence ID" value="RFU37478.1"/>
    <property type="molecule type" value="Genomic_DNA"/>
</dbReference>
<evidence type="ECO:0000313" key="7">
    <source>
        <dbReference type="Proteomes" id="UP000261811"/>
    </source>
</evidence>
<organism evidence="6 7">
    <name type="scientific">Actinomadura logoneensis</name>
    <dbReference type="NCBI Taxonomy" id="2293572"/>
    <lineage>
        <taxon>Bacteria</taxon>
        <taxon>Bacillati</taxon>
        <taxon>Actinomycetota</taxon>
        <taxon>Actinomycetes</taxon>
        <taxon>Streptosporangiales</taxon>
        <taxon>Thermomonosporaceae</taxon>
        <taxon>Actinomadura</taxon>
    </lineage>
</organism>
<dbReference type="SUPFAM" id="SSF56801">
    <property type="entry name" value="Acetyl-CoA synthetase-like"/>
    <property type="match status" value="1"/>
</dbReference>
<dbReference type="InterPro" id="IPR006162">
    <property type="entry name" value="Ppantetheine_attach_site"/>
</dbReference>
<dbReference type="Proteomes" id="UP000261811">
    <property type="component" value="Unassembled WGS sequence"/>
</dbReference>
<dbReference type="GO" id="GO:0043041">
    <property type="term" value="P:amino acid activation for nonribosomal peptide biosynthetic process"/>
    <property type="evidence" value="ECO:0007669"/>
    <property type="project" value="TreeGrafter"/>
</dbReference>
<reference evidence="6 7" key="1">
    <citation type="submission" date="2018-08" db="EMBL/GenBank/DDBJ databases">
        <title>Actinomadura jelena sp. nov., a novel Actinomycete isolated from soil in Chad.</title>
        <authorList>
            <person name="Shi L."/>
        </authorList>
    </citation>
    <scope>NUCLEOTIDE SEQUENCE [LARGE SCALE GENOMIC DNA]</scope>
    <source>
        <strain evidence="6 7">NEAU-G17</strain>
    </source>
</reference>
<dbReference type="Pfam" id="PF13193">
    <property type="entry name" value="AMP-binding_C"/>
    <property type="match status" value="1"/>
</dbReference>
<dbReference type="InterPro" id="IPR036736">
    <property type="entry name" value="ACP-like_sf"/>
</dbReference>
<dbReference type="PANTHER" id="PTHR45527:SF1">
    <property type="entry name" value="FATTY ACID SYNTHASE"/>
    <property type="match status" value="1"/>
</dbReference>
<comment type="caution">
    <text evidence="6">The sequence shown here is derived from an EMBL/GenBank/DDBJ whole genome shotgun (WGS) entry which is preliminary data.</text>
</comment>
<proteinExistence type="inferred from homology"/>
<dbReference type="InterPro" id="IPR025110">
    <property type="entry name" value="AMP-bd_C"/>
</dbReference>
<dbReference type="FunFam" id="1.10.1200.10:FF:000005">
    <property type="entry name" value="Nonribosomal peptide synthetase 1"/>
    <property type="match status" value="1"/>
</dbReference>
<dbReference type="GO" id="GO:0044550">
    <property type="term" value="P:secondary metabolite biosynthetic process"/>
    <property type="evidence" value="ECO:0007669"/>
    <property type="project" value="TreeGrafter"/>
</dbReference>
<evidence type="ECO:0000256" key="2">
    <source>
        <dbReference type="ARBA" id="ARBA00006432"/>
    </source>
</evidence>
<dbReference type="InterPro" id="IPR020845">
    <property type="entry name" value="AMP-binding_CS"/>
</dbReference>
<evidence type="ECO:0000256" key="4">
    <source>
        <dbReference type="ARBA" id="ARBA00022553"/>
    </source>
</evidence>
<dbReference type="Gene3D" id="3.30.559.10">
    <property type="entry name" value="Chloramphenicol acetyltransferase-like domain"/>
    <property type="match status" value="1"/>
</dbReference>
<name>A0A372JDK7_9ACTN</name>
<dbReference type="InterPro" id="IPR000873">
    <property type="entry name" value="AMP-dep_synth/lig_dom"/>
</dbReference>
<evidence type="ECO:0000313" key="6">
    <source>
        <dbReference type="EMBL" id="RFU37478.1"/>
    </source>
</evidence>
<dbReference type="GO" id="GO:0005829">
    <property type="term" value="C:cytosol"/>
    <property type="evidence" value="ECO:0007669"/>
    <property type="project" value="TreeGrafter"/>
</dbReference>
<dbReference type="AlphaFoldDB" id="A0A372JDK7"/>
<evidence type="ECO:0000256" key="3">
    <source>
        <dbReference type="ARBA" id="ARBA00022450"/>
    </source>
</evidence>
<dbReference type="GO" id="GO:0008610">
    <property type="term" value="P:lipid biosynthetic process"/>
    <property type="evidence" value="ECO:0007669"/>
    <property type="project" value="UniProtKB-ARBA"/>
</dbReference>
<dbReference type="InterPro" id="IPR001242">
    <property type="entry name" value="Condensation_dom"/>
</dbReference>
<dbReference type="Pfam" id="PF00550">
    <property type="entry name" value="PP-binding"/>
    <property type="match status" value="1"/>
</dbReference>
<dbReference type="Gene3D" id="3.30.300.30">
    <property type="match status" value="1"/>
</dbReference>
<dbReference type="Pfam" id="PF00668">
    <property type="entry name" value="Condensation"/>
    <property type="match status" value="1"/>
</dbReference>
<dbReference type="FunFam" id="3.30.300.30:FF:000010">
    <property type="entry name" value="Enterobactin synthetase component F"/>
    <property type="match status" value="1"/>
</dbReference>
<feature type="domain" description="Carrier" evidence="5">
    <location>
        <begin position="509"/>
        <end position="583"/>
    </location>
</feature>
<dbReference type="NCBIfam" id="TIGR01733">
    <property type="entry name" value="AA-adenyl-dom"/>
    <property type="match status" value="1"/>
</dbReference>
<dbReference type="InterPro" id="IPR023213">
    <property type="entry name" value="CAT-like_dom_sf"/>
</dbReference>
<dbReference type="Gene3D" id="2.30.38.10">
    <property type="entry name" value="Luciferase, Domain 3"/>
    <property type="match status" value="1"/>
</dbReference>
<dbReference type="PANTHER" id="PTHR45527">
    <property type="entry name" value="NONRIBOSOMAL PEPTIDE SYNTHETASE"/>
    <property type="match status" value="1"/>
</dbReference>
<dbReference type="Gene3D" id="3.40.50.980">
    <property type="match status" value="2"/>
</dbReference>
<dbReference type="CDD" id="cd12117">
    <property type="entry name" value="A_NRPS_Srf_like"/>
    <property type="match status" value="1"/>
</dbReference>
<sequence>MDGTVPERFARLAAETPDAVAAVSGDVSLTYRELGAEADRVARALVARGVGPESVVAVVLPPSAGTVAVLLGVLRAGAAYLPIDPGYPAERVAFMLRDAAPVLLLTTPEAGAGLPGGCPRLTPDELTAGPLAGSVPPVRHPDRTAYLIYTSGSTGVPKGIATTHRALLEFAGDHRWRNGAQECLLLHSPLAFDASVYQLWVPLLTGGRVVVSPSRDLTPDLLARLVAEHGVTATLLISSVFNLLVREDARCLAGFREVWVGGERVSPPFMRRALEACPGTSFVNGYGPTETTVFSTGHVLSADEDPDAEVPIGRVFDALTGRVLDEALRPVPPGTPGELYLSGGQVARGYVNRPALTAERFVACPFGAPGERMYRTGDIVVEGPDGELHYQGRADDQVKVRGFRIELGEIETVLLDHPDVAHAAVAVHEDARGRHLVGYVVGAGAGAGDRTGGAAPDAADLREFAALRLPEFMIPSAFVPMDALPLNANGKLDHAALPAPAFDAGDYRAPRTAAETALAEVFAEVLGRARVGIDDDFLALGGDSIQAIQVVARARGRGLAVASRDVLELRTVAALAGAADASAADAGRPVLAELDGGGNGWMPLLPAAQWIKELGPGFERLMQAIVLELPEDIDHDGLVATLTAVVDRHDLMRARLVPDGLVVDPPGGADVGRLIRRVEVDGRWDDPSWHRTLVGELDAAADRMDPTTGAMSQFVWFDPPSGPGRLLLTLHHLAVDGVTWRIVMPDLAAAWRRIRAGEAPGLPPVATSARRWAHAMAEA</sequence>
<dbReference type="PROSITE" id="PS00012">
    <property type="entry name" value="PHOSPHOPANTETHEINE"/>
    <property type="match status" value="1"/>
</dbReference>